<evidence type="ECO:0000256" key="4">
    <source>
        <dbReference type="ARBA" id="ARBA00022969"/>
    </source>
</evidence>
<keyword evidence="4" id="KW-0749">Sporulation</keyword>
<comment type="similarity">
    <text evidence="2">Belongs to the SsgA family.</text>
</comment>
<evidence type="ECO:0000256" key="5">
    <source>
        <dbReference type="ARBA" id="ARBA00023210"/>
    </source>
</evidence>
<keyword evidence="8" id="KW-1185">Reference proteome</keyword>
<protein>
    <recommendedName>
        <fullName evidence="9">SsgA family sporulation/cell division regulator</fullName>
    </recommendedName>
</protein>
<organism evidence="7 8">
    <name type="scientific">Kibdelosporangium banguiense</name>
    <dbReference type="NCBI Taxonomy" id="1365924"/>
    <lineage>
        <taxon>Bacteria</taxon>
        <taxon>Bacillati</taxon>
        <taxon>Actinomycetota</taxon>
        <taxon>Actinomycetes</taxon>
        <taxon>Pseudonocardiales</taxon>
        <taxon>Pseudonocardiaceae</taxon>
        <taxon>Kibdelosporangium</taxon>
    </lineage>
</organism>
<evidence type="ECO:0000256" key="2">
    <source>
        <dbReference type="ARBA" id="ARBA00009323"/>
    </source>
</evidence>
<name>A0ABS4TQU2_9PSEU</name>
<sequence length="153" mass="17085">MSPRGHTRISKLFVFTSVSGYAQVEADLRYDTTDPYAVTALFHPVGADEVRWVFARDLLEQGLVRWAGEGDVRIGPDPDDPESTGVELISPASRALLTVPTKQVVDFLDETYRAVPPGAQEEWLDLDSQLERFLALSARSMKFRRRSSPSTTD</sequence>
<reference evidence="7 8" key="1">
    <citation type="submission" date="2021-03" db="EMBL/GenBank/DDBJ databases">
        <title>Sequencing the genomes of 1000 actinobacteria strains.</title>
        <authorList>
            <person name="Klenk H.-P."/>
        </authorList>
    </citation>
    <scope>NUCLEOTIDE SEQUENCE [LARGE SCALE GENOMIC DNA]</scope>
    <source>
        <strain evidence="7 8">DSM 46670</strain>
    </source>
</reference>
<dbReference type="Proteomes" id="UP001519332">
    <property type="component" value="Unassembled WGS sequence"/>
</dbReference>
<gene>
    <name evidence="7" type="ORF">JOF56_007160</name>
</gene>
<evidence type="ECO:0000313" key="8">
    <source>
        <dbReference type="Proteomes" id="UP001519332"/>
    </source>
</evidence>
<dbReference type="Pfam" id="PF04686">
    <property type="entry name" value="SsgA"/>
    <property type="match status" value="1"/>
</dbReference>
<keyword evidence="5" id="KW-0717">Septation</keyword>
<dbReference type="EMBL" id="JAGINW010000001">
    <property type="protein sequence ID" value="MBP2326775.1"/>
    <property type="molecule type" value="Genomic_DNA"/>
</dbReference>
<comment type="caution">
    <text evidence="7">The sequence shown here is derived from an EMBL/GenBank/DDBJ whole genome shotgun (WGS) entry which is preliminary data.</text>
</comment>
<comment type="subcellular location">
    <subcellularLocation>
        <location evidence="1">Cell septum</location>
    </subcellularLocation>
</comment>
<keyword evidence="3" id="KW-0132">Cell division</keyword>
<dbReference type="RefSeq" id="WP_209643804.1">
    <property type="nucleotide sequence ID" value="NZ_JAGINW010000001.1"/>
</dbReference>
<keyword evidence="6" id="KW-0131">Cell cycle</keyword>
<evidence type="ECO:0000313" key="7">
    <source>
        <dbReference type="EMBL" id="MBP2326775.1"/>
    </source>
</evidence>
<proteinExistence type="inferred from homology"/>
<evidence type="ECO:0008006" key="9">
    <source>
        <dbReference type="Google" id="ProtNLM"/>
    </source>
</evidence>
<accession>A0ABS4TQU2</accession>
<dbReference type="InterPro" id="IPR038658">
    <property type="entry name" value="SsgB_sf"/>
</dbReference>
<dbReference type="InterPro" id="IPR006776">
    <property type="entry name" value="SsgB"/>
</dbReference>
<evidence type="ECO:0000256" key="6">
    <source>
        <dbReference type="ARBA" id="ARBA00023306"/>
    </source>
</evidence>
<dbReference type="Gene3D" id="2.30.31.20">
    <property type="entry name" value="Sporulation-specific cell division protein SsgB"/>
    <property type="match status" value="1"/>
</dbReference>
<evidence type="ECO:0000256" key="3">
    <source>
        <dbReference type="ARBA" id="ARBA00022618"/>
    </source>
</evidence>
<evidence type="ECO:0000256" key="1">
    <source>
        <dbReference type="ARBA" id="ARBA00004431"/>
    </source>
</evidence>